<sequence length="464" mass="52708">MFKNLTPKEIVEQLDKYIIGQTSAKKAVAIALRNRYRRMQLKPELREEIVPKNILMIGPTGVGKTEVARRLAKLVGAPFVKVEATKFTEVGYVGRDVESMVRDLVEMAVRIVKEEKMESVKDKAEKLANERIVSILVPGKKKNNQSKNPFDMFLNNNASQQDQDDSEEEKETLKQRRAQQKKLLELGELEEKVIAIEVEEQTPSMFDMFQGSGMEQMGMNMQDALSQFMPKKSKKRKLPIREARNVLRQQEAQKLIDLDEVTQEAVTRVEQAGIIFIDEIDKIAAKQEQSANVSREGVQRDILPIVEGSTIITKFGPVKTDHILFVAAGAFHMAKPSDLIPELQGRFPIRVEFEKLSVNDFERILKEPSHALLKQYKALLETEGISITFKDDAIKRLAEIAYEVNQETDNIGARRLHTILEKLLEELSFEASDIGMGNVEITEAYVNEKLKTIASNKDLSHFIL</sequence>
<dbReference type="InterPro" id="IPR003959">
    <property type="entry name" value="ATPase_AAA_core"/>
</dbReference>
<keyword evidence="4 5" id="KW-0143">Chaperone</keyword>
<dbReference type="Pfam" id="PF10431">
    <property type="entry name" value="ClpB_D2-small"/>
    <property type="match status" value="1"/>
</dbReference>
<name>A0A368XS80_9BACI</name>
<dbReference type="Proteomes" id="UP000252585">
    <property type="component" value="Unassembled WGS sequence"/>
</dbReference>
<dbReference type="Gene3D" id="3.40.50.300">
    <property type="entry name" value="P-loop containing nucleotide triphosphate hydrolases"/>
    <property type="match status" value="2"/>
</dbReference>
<evidence type="ECO:0000259" key="7">
    <source>
        <dbReference type="SMART" id="SM00382"/>
    </source>
</evidence>
<keyword evidence="3 5" id="KW-0067">ATP-binding</keyword>
<evidence type="ECO:0000256" key="6">
    <source>
        <dbReference type="SAM" id="MobiDB-lite"/>
    </source>
</evidence>
<protein>
    <recommendedName>
        <fullName evidence="5">ATP-dependent protease ATPase subunit HslU</fullName>
    </recommendedName>
    <alternativeName>
        <fullName evidence="5">Unfoldase HslU</fullName>
    </alternativeName>
</protein>
<evidence type="ECO:0000256" key="1">
    <source>
        <dbReference type="ARBA" id="ARBA00009771"/>
    </source>
</evidence>
<dbReference type="Pfam" id="PF07724">
    <property type="entry name" value="AAA_2"/>
    <property type="match status" value="1"/>
</dbReference>
<proteinExistence type="inferred from homology"/>
<feature type="binding site" evidence="5">
    <location>
        <position position="342"/>
    </location>
    <ligand>
        <name>ATP</name>
        <dbReference type="ChEBI" id="CHEBI:30616"/>
    </ligand>
</feature>
<dbReference type="EMBL" id="QPJJ01000006">
    <property type="protein sequence ID" value="RCW70725.1"/>
    <property type="molecule type" value="Genomic_DNA"/>
</dbReference>
<evidence type="ECO:0000313" key="10">
    <source>
        <dbReference type="Proteomes" id="UP000252585"/>
    </source>
</evidence>
<feature type="domain" description="Clp ATPase C-terminal" evidence="8">
    <location>
        <begin position="356"/>
        <end position="452"/>
    </location>
</feature>
<dbReference type="InterPro" id="IPR050052">
    <property type="entry name" value="ATP-dep_Clp_protease_ClpX"/>
</dbReference>
<evidence type="ECO:0000256" key="5">
    <source>
        <dbReference type="HAMAP-Rule" id="MF_00249"/>
    </source>
</evidence>
<dbReference type="PANTHER" id="PTHR48102:SF3">
    <property type="entry name" value="ATP-DEPENDENT PROTEASE ATPASE SUBUNIT HSLU"/>
    <property type="match status" value="1"/>
</dbReference>
<keyword evidence="9" id="KW-0645">Protease</keyword>
<dbReference type="GO" id="GO:0009376">
    <property type="term" value="C:HslUV protease complex"/>
    <property type="evidence" value="ECO:0007669"/>
    <property type="project" value="UniProtKB-UniRule"/>
</dbReference>
<comment type="subcellular location">
    <subcellularLocation>
        <location evidence="5">Cytoplasm</location>
    </subcellularLocation>
</comment>
<dbReference type="SMART" id="SM00382">
    <property type="entry name" value="AAA"/>
    <property type="match status" value="1"/>
</dbReference>
<evidence type="ECO:0000313" key="9">
    <source>
        <dbReference type="EMBL" id="RCW70725.1"/>
    </source>
</evidence>
<keyword evidence="2 5" id="KW-0547">Nucleotide-binding</keyword>
<dbReference type="Gene3D" id="1.10.8.60">
    <property type="match status" value="1"/>
</dbReference>
<dbReference type="InterPro" id="IPR027417">
    <property type="entry name" value="P-loop_NTPase"/>
</dbReference>
<dbReference type="SMART" id="SM01086">
    <property type="entry name" value="ClpB_D2-small"/>
    <property type="match status" value="1"/>
</dbReference>
<feature type="binding site" evidence="5">
    <location>
        <begin position="61"/>
        <end position="66"/>
    </location>
    <ligand>
        <name>ATP</name>
        <dbReference type="ChEBI" id="CHEBI:30616"/>
    </ligand>
</feature>
<dbReference type="GO" id="GO:0005524">
    <property type="term" value="F:ATP binding"/>
    <property type="evidence" value="ECO:0007669"/>
    <property type="project" value="UniProtKB-UniRule"/>
</dbReference>
<gene>
    <name evidence="5" type="primary">hslU</name>
    <name evidence="9" type="ORF">DFR57_106122</name>
</gene>
<keyword evidence="5" id="KW-0963">Cytoplasm</keyword>
<dbReference type="GO" id="GO:0036402">
    <property type="term" value="F:proteasome-activating activity"/>
    <property type="evidence" value="ECO:0007669"/>
    <property type="project" value="UniProtKB-UniRule"/>
</dbReference>
<dbReference type="RefSeq" id="WP_114352717.1">
    <property type="nucleotide sequence ID" value="NZ_QPJJ01000006.1"/>
</dbReference>
<dbReference type="FunFam" id="3.40.50.300:FF:000220">
    <property type="entry name" value="ATP-dependent protease ATPase subunit HslU"/>
    <property type="match status" value="1"/>
</dbReference>
<comment type="function">
    <text evidence="5">ATPase subunit of a proteasome-like degradation complex; this subunit has chaperone activity. The binding of ATP and its subsequent hydrolysis by HslU are essential for unfolding of protein substrates subsequently hydrolyzed by HslV. HslU recognizes the N-terminal part of its protein substrates and unfolds these before they are guided to HslV for hydrolysis.</text>
</comment>
<dbReference type="SUPFAM" id="SSF52540">
    <property type="entry name" value="P-loop containing nucleoside triphosphate hydrolases"/>
    <property type="match status" value="1"/>
</dbReference>
<reference evidence="9 10" key="1">
    <citation type="submission" date="2018-07" db="EMBL/GenBank/DDBJ databases">
        <title>Genomic Encyclopedia of Type Strains, Phase IV (KMG-IV): sequencing the most valuable type-strain genomes for metagenomic binning, comparative biology and taxonomic classification.</title>
        <authorList>
            <person name="Goeker M."/>
        </authorList>
    </citation>
    <scope>NUCLEOTIDE SEQUENCE [LARGE SCALE GENOMIC DNA]</scope>
    <source>
        <strain evidence="9 10">DSM 27696</strain>
    </source>
</reference>
<evidence type="ECO:0000256" key="3">
    <source>
        <dbReference type="ARBA" id="ARBA00022840"/>
    </source>
</evidence>
<evidence type="ECO:0000259" key="8">
    <source>
        <dbReference type="SMART" id="SM01086"/>
    </source>
</evidence>
<dbReference type="NCBIfam" id="TIGR00390">
    <property type="entry name" value="hslU"/>
    <property type="match status" value="1"/>
</dbReference>
<dbReference type="GO" id="GO:0016887">
    <property type="term" value="F:ATP hydrolysis activity"/>
    <property type="evidence" value="ECO:0007669"/>
    <property type="project" value="InterPro"/>
</dbReference>
<keyword evidence="9" id="KW-0378">Hydrolase</keyword>
<feature type="region of interest" description="Disordered" evidence="6">
    <location>
        <begin position="139"/>
        <end position="174"/>
    </location>
</feature>
<comment type="subunit">
    <text evidence="5">A double ring-shaped homohexamer of HslV is capped on each side by a ring-shaped HslU homohexamer. The assembly of the HslU/HslV complex is dependent on binding of ATP.</text>
</comment>
<feature type="domain" description="AAA+ ATPase" evidence="7">
    <location>
        <begin position="50"/>
        <end position="357"/>
    </location>
</feature>
<accession>A0A368XS80</accession>
<evidence type="ECO:0000256" key="2">
    <source>
        <dbReference type="ARBA" id="ARBA00022741"/>
    </source>
</evidence>
<dbReference type="HAMAP" id="MF_00249">
    <property type="entry name" value="HslU"/>
    <property type="match status" value="1"/>
</dbReference>
<dbReference type="PANTHER" id="PTHR48102">
    <property type="entry name" value="ATP-DEPENDENT CLP PROTEASE ATP-BINDING SUBUNIT CLPX-LIKE, MITOCHONDRIAL-RELATED"/>
    <property type="match status" value="1"/>
</dbReference>
<dbReference type="Pfam" id="PF00004">
    <property type="entry name" value="AAA"/>
    <property type="match status" value="1"/>
</dbReference>
<organism evidence="9 10">
    <name type="scientific">Saliterribacillus persicus</name>
    <dbReference type="NCBI Taxonomy" id="930114"/>
    <lineage>
        <taxon>Bacteria</taxon>
        <taxon>Bacillati</taxon>
        <taxon>Bacillota</taxon>
        <taxon>Bacilli</taxon>
        <taxon>Bacillales</taxon>
        <taxon>Bacillaceae</taxon>
        <taxon>Saliterribacillus</taxon>
    </lineage>
</organism>
<dbReference type="GO" id="GO:0043335">
    <property type="term" value="P:protein unfolding"/>
    <property type="evidence" value="ECO:0007669"/>
    <property type="project" value="UniProtKB-UniRule"/>
</dbReference>
<comment type="caution">
    <text evidence="9">The sequence shown here is derived from an EMBL/GenBank/DDBJ whole genome shotgun (WGS) entry which is preliminary data.</text>
</comment>
<comment type="similarity">
    <text evidence="1 5">Belongs to the ClpX chaperone family. HslU subfamily.</text>
</comment>
<feature type="binding site" evidence="5">
    <location>
        <position position="414"/>
    </location>
    <ligand>
        <name>ATP</name>
        <dbReference type="ChEBI" id="CHEBI:30616"/>
    </ligand>
</feature>
<dbReference type="Gene3D" id="1.10.8.10">
    <property type="entry name" value="DNA helicase RuvA subunit, C-terminal domain"/>
    <property type="match status" value="1"/>
</dbReference>
<feature type="binding site" evidence="5">
    <location>
        <position position="278"/>
    </location>
    <ligand>
        <name>ATP</name>
        <dbReference type="ChEBI" id="CHEBI:30616"/>
    </ligand>
</feature>
<dbReference type="OrthoDB" id="9804062at2"/>
<dbReference type="InterPro" id="IPR004491">
    <property type="entry name" value="HslU"/>
</dbReference>
<keyword evidence="10" id="KW-1185">Reference proteome</keyword>
<dbReference type="AlphaFoldDB" id="A0A368XS80"/>
<feature type="binding site" evidence="5">
    <location>
        <position position="19"/>
    </location>
    <ligand>
        <name>ATP</name>
        <dbReference type="ChEBI" id="CHEBI:30616"/>
    </ligand>
</feature>
<dbReference type="GO" id="GO:0008233">
    <property type="term" value="F:peptidase activity"/>
    <property type="evidence" value="ECO:0007669"/>
    <property type="project" value="UniProtKB-KW"/>
</dbReference>
<dbReference type="CDD" id="cd19498">
    <property type="entry name" value="RecA-like_HslU"/>
    <property type="match status" value="1"/>
</dbReference>
<dbReference type="NCBIfam" id="NF003544">
    <property type="entry name" value="PRK05201.1"/>
    <property type="match status" value="1"/>
</dbReference>
<evidence type="ECO:0000256" key="4">
    <source>
        <dbReference type="ARBA" id="ARBA00023186"/>
    </source>
</evidence>
<dbReference type="InterPro" id="IPR003593">
    <property type="entry name" value="AAA+_ATPase"/>
</dbReference>
<dbReference type="InterPro" id="IPR019489">
    <property type="entry name" value="Clp_ATPase_C"/>
</dbReference>